<dbReference type="Gene3D" id="2.30.110.10">
    <property type="entry name" value="Electron Transport, Fmn-binding Protein, Chain A"/>
    <property type="match status" value="1"/>
</dbReference>
<evidence type="ECO:0000256" key="6">
    <source>
        <dbReference type="ARBA" id="ARBA00023002"/>
    </source>
</evidence>
<dbReference type="UniPathway" id="UPA01068">
    <property type="reaction ID" value="UER00304"/>
</dbReference>
<dbReference type="EMBL" id="JAAGAX010000511">
    <property type="protein sequence ID" value="KAF2281724.1"/>
    <property type="molecule type" value="Genomic_DNA"/>
</dbReference>
<comment type="caution">
    <text evidence="8">Lacks conserved residue(s) required for the propagation of feature annotation.</text>
</comment>
<feature type="active site" description="Nucleophile" evidence="8">
    <location>
        <position position="114"/>
    </location>
</feature>
<dbReference type="NCBIfam" id="NF004231">
    <property type="entry name" value="PRK05679.1"/>
    <property type="match status" value="1"/>
</dbReference>
<dbReference type="SUPFAM" id="SSF52151">
    <property type="entry name" value="FabD/lysophospholipase-like"/>
    <property type="match status" value="1"/>
</dbReference>
<protein>
    <recommendedName>
        <fullName evidence="9">Patatin</fullName>
        <ecNumber evidence="9">3.1.1.-</ecNumber>
    </recommendedName>
</protein>
<evidence type="ECO:0000256" key="8">
    <source>
        <dbReference type="PROSITE-ProRule" id="PRU01161"/>
    </source>
</evidence>
<keyword evidence="12" id="KW-1185">Reference proteome</keyword>
<dbReference type="PANTHER" id="PTHR10851">
    <property type="entry name" value="PYRIDOXINE-5-PHOSPHATE OXIDASE"/>
    <property type="match status" value="1"/>
</dbReference>
<dbReference type="Gene3D" id="3.40.1090.10">
    <property type="entry name" value="Cytosolic phospholipase A2 catalytic domain"/>
    <property type="match status" value="1"/>
</dbReference>
<dbReference type="InterPro" id="IPR002641">
    <property type="entry name" value="PNPLA_dom"/>
</dbReference>
<reference evidence="11 12" key="1">
    <citation type="journal article" date="2020" name="Mol. Plant">
        <title>The Chromosome-Based Rubber Tree Genome Provides New Insights into Spurge Genome Evolution and Rubber Biosynthesis.</title>
        <authorList>
            <person name="Liu J."/>
            <person name="Shi C."/>
            <person name="Shi C.C."/>
            <person name="Li W."/>
            <person name="Zhang Q.J."/>
            <person name="Zhang Y."/>
            <person name="Li K."/>
            <person name="Lu H.F."/>
            <person name="Shi C."/>
            <person name="Zhu S.T."/>
            <person name="Xiao Z.Y."/>
            <person name="Nan H."/>
            <person name="Yue Y."/>
            <person name="Zhu X.G."/>
            <person name="Wu Y."/>
            <person name="Hong X.N."/>
            <person name="Fan G.Y."/>
            <person name="Tong Y."/>
            <person name="Zhang D."/>
            <person name="Mao C.L."/>
            <person name="Liu Y.L."/>
            <person name="Hao S.J."/>
            <person name="Liu W.Q."/>
            <person name="Lv M.Q."/>
            <person name="Zhang H.B."/>
            <person name="Liu Y."/>
            <person name="Hu-Tang G.R."/>
            <person name="Wang J.P."/>
            <person name="Wang J.H."/>
            <person name="Sun Y.H."/>
            <person name="Ni S.B."/>
            <person name="Chen W.B."/>
            <person name="Zhang X.C."/>
            <person name="Jiao Y.N."/>
            <person name="Eichler E.E."/>
            <person name="Li G.H."/>
            <person name="Liu X."/>
            <person name="Gao L.Z."/>
        </authorList>
    </citation>
    <scope>NUCLEOTIDE SEQUENCE [LARGE SCALE GENOMIC DNA]</scope>
    <source>
        <strain evidence="12">cv. GT1</strain>
        <tissue evidence="11">Leaf</tissue>
    </source>
</reference>
<dbReference type="Pfam" id="PF10590">
    <property type="entry name" value="PNP_phzG_C"/>
    <property type="match status" value="1"/>
</dbReference>
<comment type="pathway">
    <text evidence="3">Cofactor metabolism; pyridoxal 5'-phosphate salvage; pyridoxal 5'-phosphate from pyridoxine 5'-phosphate: step 1/1.</text>
</comment>
<dbReference type="GO" id="GO:0010181">
    <property type="term" value="F:FMN binding"/>
    <property type="evidence" value="ECO:0007669"/>
    <property type="project" value="InterPro"/>
</dbReference>
<dbReference type="GO" id="GO:0004733">
    <property type="term" value="F:pyridoxamine phosphate oxidase activity"/>
    <property type="evidence" value="ECO:0007669"/>
    <property type="project" value="InterPro"/>
</dbReference>
<name>A0A6A6JZR4_HEVBR</name>
<gene>
    <name evidence="11" type="ORF">GH714_042548</name>
</gene>
<dbReference type="NCBIfam" id="TIGR00558">
    <property type="entry name" value="pdxH"/>
    <property type="match status" value="1"/>
</dbReference>
<dbReference type="HAMAP" id="MF_01629">
    <property type="entry name" value="PdxH"/>
    <property type="match status" value="1"/>
</dbReference>
<feature type="domain" description="PNPLA" evidence="10">
    <location>
        <begin position="76"/>
        <end position="263"/>
    </location>
</feature>
<dbReference type="InterPro" id="IPR012349">
    <property type="entry name" value="Split_barrel_FMN-bd"/>
</dbReference>
<evidence type="ECO:0000256" key="9">
    <source>
        <dbReference type="RuleBase" id="RU361262"/>
    </source>
</evidence>
<dbReference type="GO" id="GO:0016042">
    <property type="term" value="P:lipid catabolic process"/>
    <property type="evidence" value="ECO:0007669"/>
    <property type="project" value="UniProtKB-UniRule"/>
</dbReference>
<comment type="domain">
    <text evidence="9">The nitrogen atoms of the two glycine residues in the GGXR motif define the oxyanion hole, and stabilize the oxyanion that forms during the nucleophilic attack by the catalytic serine during substrate cleavage.</text>
</comment>
<dbReference type="Proteomes" id="UP000467840">
    <property type="component" value="Unassembled WGS sequence"/>
</dbReference>
<dbReference type="Pfam" id="PF01734">
    <property type="entry name" value="Patatin"/>
    <property type="match status" value="1"/>
</dbReference>
<comment type="similarity">
    <text evidence="9">Belongs to the patatin family.</text>
</comment>
<dbReference type="AlphaFoldDB" id="A0A6A6JZR4"/>
<dbReference type="PANTHER" id="PTHR10851:SF0">
    <property type="entry name" value="PYRIDOXINE-5'-PHOSPHATE OXIDASE"/>
    <property type="match status" value="1"/>
</dbReference>
<accession>A0A6A6JZR4</accession>
<evidence type="ECO:0000256" key="2">
    <source>
        <dbReference type="ARBA" id="ARBA00004738"/>
    </source>
</evidence>
<feature type="short sequence motif" description="GXGXXG" evidence="8">
    <location>
        <begin position="80"/>
        <end position="85"/>
    </location>
</feature>
<dbReference type="CDD" id="cd07199">
    <property type="entry name" value="Pat17_PNPLA8_PNPLA9_like"/>
    <property type="match status" value="1"/>
</dbReference>
<evidence type="ECO:0000256" key="7">
    <source>
        <dbReference type="ARBA" id="ARBA00023098"/>
    </source>
</evidence>
<feature type="short sequence motif" description="GXSXG" evidence="8">
    <location>
        <begin position="112"/>
        <end position="116"/>
    </location>
</feature>
<dbReference type="PROSITE" id="PS51635">
    <property type="entry name" value="PNPLA"/>
    <property type="match status" value="1"/>
</dbReference>
<evidence type="ECO:0000259" key="10">
    <source>
        <dbReference type="PROSITE" id="PS51635"/>
    </source>
</evidence>
<comment type="caution">
    <text evidence="11">The sequence shown here is derived from an EMBL/GenBank/DDBJ whole genome shotgun (WGS) entry which is preliminary data.</text>
</comment>
<dbReference type="GO" id="GO:0008615">
    <property type="term" value="P:pyridoxine biosynthetic process"/>
    <property type="evidence" value="ECO:0007669"/>
    <property type="project" value="InterPro"/>
</dbReference>
<dbReference type="InterPro" id="IPR011576">
    <property type="entry name" value="Pyridox_Oxase_N"/>
</dbReference>
<sequence length="579" mass="63875">MLQWQVYSGQSRPKAHYSLFGHAVRGCGLCGAAIQALYLDCAAPCGINVLRNPDALVNNFYLKLAIIGVGMARYVLSVDGGGIRGIIAAKVLCEVEKRLGKPAGEIFDLFVGSSVGAIIAVALALKDGQGRVEYTASDLLGFFLKFGPQIFAFSLVRQVLSVVAGTRFSPTHLENTLSSFFSNLKMCNVAANVMVPSYDLHTGHTFMMRNWEPKFQDLKLVDVLLAASAAPTIFPPRNVVIQNTKCSMIDSGLIANNPSICGYAASSVLYPGEEVYFLSVGSGERSKPVSCIRDSLTFWALNAANVFLDAGMDAVDYQMTRMIGNYRYTRITGFLNRASHNFTDASHKNMQALQSDADDIIAQNSERIDRFVDAVIGGGVYVREADSPMDVFGLWYSEMLQATGAYIREPSAMVLATCDAQNRPSARVVLLKKYGEAGFEFVTNFNSRKGKEIAGNPQVALVFDWRHVGRQVRVEGLATLMDAGESDAYHASRSRESKISAWCSQQSTVLESRELLLEQFERTQRGFEGQEVPRPGYWGGIRVVPHVVEFWEDGAHRLHFRKQYSRGDGGSWRYVDLYP</sequence>
<evidence type="ECO:0000256" key="5">
    <source>
        <dbReference type="ARBA" id="ARBA00022643"/>
    </source>
</evidence>
<keyword evidence="6" id="KW-0560">Oxidoreductase</keyword>
<dbReference type="EC" id="3.1.1.-" evidence="9"/>
<organism evidence="11 12">
    <name type="scientific">Hevea brasiliensis</name>
    <name type="common">Para rubber tree</name>
    <name type="synonym">Siphonia brasiliensis</name>
    <dbReference type="NCBI Taxonomy" id="3981"/>
    <lineage>
        <taxon>Eukaryota</taxon>
        <taxon>Viridiplantae</taxon>
        <taxon>Streptophyta</taxon>
        <taxon>Embryophyta</taxon>
        <taxon>Tracheophyta</taxon>
        <taxon>Spermatophyta</taxon>
        <taxon>Magnoliopsida</taxon>
        <taxon>eudicotyledons</taxon>
        <taxon>Gunneridae</taxon>
        <taxon>Pentapetalae</taxon>
        <taxon>rosids</taxon>
        <taxon>fabids</taxon>
        <taxon>Malpighiales</taxon>
        <taxon>Euphorbiaceae</taxon>
        <taxon>Crotonoideae</taxon>
        <taxon>Micrandreae</taxon>
        <taxon>Hevea</taxon>
    </lineage>
</organism>
<evidence type="ECO:0000256" key="4">
    <source>
        <dbReference type="ARBA" id="ARBA00022630"/>
    </source>
</evidence>
<evidence type="ECO:0000256" key="1">
    <source>
        <dbReference type="ARBA" id="ARBA00001917"/>
    </source>
</evidence>
<evidence type="ECO:0000313" key="11">
    <source>
        <dbReference type="EMBL" id="KAF2281724.1"/>
    </source>
</evidence>
<evidence type="ECO:0000256" key="3">
    <source>
        <dbReference type="ARBA" id="ARBA00005037"/>
    </source>
</evidence>
<keyword evidence="4" id="KW-0285">Flavoprotein</keyword>
<dbReference type="InterPro" id="IPR016035">
    <property type="entry name" value="Acyl_Trfase/lysoPLipase"/>
</dbReference>
<comment type="pathway">
    <text evidence="2">Cofactor metabolism; pyridoxal 5'-phosphate salvage; pyridoxal 5'-phosphate from pyridoxamine 5'-phosphate: step 1/1.</text>
</comment>
<dbReference type="GO" id="GO:0016787">
    <property type="term" value="F:hydrolase activity"/>
    <property type="evidence" value="ECO:0007669"/>
    <property type="project" value="UniProtKB-UniRule"/>
</dbReference>
<dbReference type="SUPFAM" id="SSF50475">
    <property type="entry name" value="FMN-binding split barrel"/>
    <property type="match status" value="1"/>
</dbReference>
<keyword evidence="7 8" id="KW-0443">Lipid metabolism</keyword>
<proteinExistence type="inferred from homology"/>
<dbReference type="InterPro" id="IPR000659">
    <property type="entry name" value="Pyridox_Oxase"/>
</dbReference>
<keyword evidence="8 9" id="KW-0378">Hydrolase</keyword>
<keyword evidence="8 9" id="KW-0442">Lipid degradation</keyword>
<keyword evidence="5" id="KW-0288">FMN</keyword>
<evidence type="ECO:0000313" key="12">
    <source>
        <dbReference type="Proteomes" id="UP000467840"/>
    </source>
</evidence>
<comment type="cofactor">
    <cofactor evidence="1">
        <name>FMN</name>
        <dbReference type="ChEBI" id="CHEBI:58210"/>
    </cofactor>
</comment>
<dbReference type="InterPro" id="IPR019576">
    <property type="entry name" value="Pyridoxamine_oxidase_dimer_C"/>
</dbReference>
<dbReference type="Pfam" id="PF01243">
    <property type="entry name" value="PNPOx_N"/>
    <property type="match status" value="1"/>
</dbReference>
<feature type="active site" description="Proton acceptor" evidence="8">
    <location>
        <position position="250"/>
    </location>
</feature>
<comment type="function">
    <text evidence="9">Lipolytic acyl hydrolase (LAH).</text>
</comment>